<comment type="caution">
    <text evidence="4">The sequence shown here is derived from an EMBL/GenBank/DDBJ whole genome shotgun (WGS) entry which is preliminary data.</text>
</comment>
<reference evidence="4 5" key="1">
    <citation type="submission" date="2018-04" db="EMBL/GenBank/DDBJ databases">
        <title>The genome of golden apple snail Pomacea canaliculata provides insight into stress tolerance and invasive adaptation.</title>
        <authorList>
            <person name="Liu C."/>
            <person name="Liu B."/>
            <person name="Ren Y."/>
            <person name="Zhang Y."/>
            <person name="Wang H."/>
            <person name="Li S."/>
            <person name="Jiang F."/>
            <person name="Yin L."/>
            <person name="Zhang G."/>
            <person name="Qian W."/>
            <person name="Fan W."/>
        </authorList>
    </citation>
    <scope>NUCLEOTIDE SEQUENCE [LARGE SCALE GENOMIC DNA]</scope>
    <source>
        <strain evidence="4">SZHN2017</strain>
        <tissue evidence="4">Muscle</tissue>
    </source>
</reference>
<dbReference type="Gene3D" id="2.30.29.30">
    <property type="entry name" value="Pleckstrin-homology domain (PH domain)/Phosphotyrosine-binding domain (PTB)"/>
    <property type="match status" value="1"/>
</dbReference>
<evidence type="ECO:0000256" key="1">
    <source>
        <dbReference type="ARBA" id="ARBA00010822"/>
    </source>
</evidence>
<feature type="region of interest" description="Disordered" evidence="2">
    <location>
        <begin position="202"/>
        <end position="238"/>
    </location>
</feature>
<sequence length="393" mass="43740">MEDKRRGKAQSPQQWPGGGRQEVDMFDREARPHSMARITQPDYHFTSQHLADDPVEKHVLFAGVIDDVSATMDITNRTDVLRVIDKGKKLGVIPMHVTYDHSAIMSLSLHNIKIMKHNSNEDLLLRIPMHEIAAICYIKDDKQHILAIKFGTPEVCQLAVLYCDSKPVAEELCALVGQCFRLIYTEAMIEILNSSIDPTGIPSTGGSTTIPNNAASDSVNGSDSKSIRGGVPSEGGSTTSFSAEELLKDYMKKLHKELDASELKIFAQALQDLDSRFQDFCERVLQLYGADRKHLLAEMLPFIPADNLPYFEDFLAQNGILLPESTSTLSSYRSNIRNYPTRRSIGEVSTTSSISNNPTSDEALHQLLELTESQYDSVVVDTDPNKYVPSADY</sequence>
<dbReference type="OrthoDB" id="5828470at2759"/>
<dbReference type="PANTHER" id="PTHR21642">
    <property type="entry name" value="CEREBRAL CAVERNOUS MALFORMATIONS PROTEIN 2 HOMOLOG"/>
    <property type="match status" value="1"/>
</dbReference>
<dbReference type="EMBL" id="PZQS01000010">
    <property type="protein sequence ID" value="PVD23711.1"/>
    <property type="molecule type" value="Genomic_DNA"/>
</dbReference>
<protein>
    <recommendedName>
        <fullName evidence="3">Cerebral cavernous malformations 2 harmonin-homology domain-containing protein</fullName>
    </recommendedName>
</protein>
<dbReference type="AlphaFoldDB" id="A0A2T7NRB2"/>
<dbReference type="Pfam" id="PF16545">
    <property type="entry name" value="CCM2_C"/>
    <property type="match status" value="1"/>
</dbReference>
<accession>A0A2T7NRB2</accession>
<comment type="similarity">
    <text evidence="1">Belongs to the CCM2 family.</text>
</comment>
<gene>
    <name evidence="4" type="ORF">C0Q70_16984</name>
</gene>
<evidence type="ECO:0000313" key="4">
    <source>
        <dbReference type="EMBL" id="PVD23711.1"/>
    </source>
</evidence>
<feature type="region of interest" description="Disordered" evidence="2">
    <location>
        <begin position="1"/>
        <end position="22"/>
    </location>
</feature>
<organism evidence="4 5">
    <name type="scientific">Pomacea canaliculata</name>
    <name type="common">Golden apple snail</name>
    <dbReference type="NCBI Taxonomy" id="400727"/>
    <lineage>
        <taxon>Eukaryota</taxon>
        <taxon>Metazoa</taxon>
        <taxon>Spiralia</taxon>
        <taxon>Lophotrochozoa</taxon>
        <taxon>Mollusca</taxon>
        <taxon>Gastropoda</taxon>
        <taxon>Caenogastropoda</taxon>
        <taxon>Architaenioglossa</taxon>
        <taxon>Ampullarioidea</taxon>
        <taxon>Ampullariidae</taxon>
        <taxon>Pomacea</taxon>
    </lineage>
</organism>
<dbReference type="PANTHER" id="PTHR21642:SF6">
    <property type="entry name" value="CEREBRAL CAVERNOUS MALFORMATIONS 2 HARMONIN-HOMOLOGY DOMAIN-CONTAINING PROTEIN"/>
    <property type="match status" value="1"/>
</dbReference>
<keyword evidence="5" id="KW-1185">Reference proteome</keyword>
<proteinExistence type="inferred from homology"/>
<dbReference type="Gene3D" id="1.20.1160.20">
    <property type="match status" value="1"/>
</dbReference>
<evidence type="ECO:0000313" key="5">
    <source>
        <dbReference type="Proteomes" id="UP000245119"/>
    </source>
</evidence>
<evidence type="ECO:0000256" key="2">
    <source>
        <dbReference type="SAM" id="MobiDB-lite"/>
    </source>
</evidence>
<name>A0A2T7NRB2_POMCA</name>
<dbReference type="SUPFAM" id="SSF50729">
    <property type="entry name" value="PH domain-like"/>
    <property type="match status" value="1"/>
</dbReference>
<dbReference type="OMA" id="IEDYMTV"/>
<dbReference type="InterPro" id="IPR026159">
    <property type="entry name" value="Malcavernin"/>
</dbReference>
<feature type="domain" description="Cerebral cavernous malformations 2 harmonin-homology" evidence="3">
    <location>
        <begin position="238"/>
        <end position="320"/>
    </location>
</feature>
<feature type="compositionally biased region" description="Low complexity" evidence="2">
    <location>
        <begin position="202"/>
        <end position="211"/>
    </location>
</feature>
<evidence type="ECO:0000259" key="3">
    <source>
        <dbReference type="Pfam" id="PF16545"/>
    </source>
</evidence>
<dbReference type="Proteomes" id="UP000245119">
    <property type="component" value="Linkage Group LG10"/>
</dbReference>
<dbReference type="InterPro" id="IPR011993">
    <property type="entry name" value="PH-like_dom_sf"/>
</dbReference>
<dbReference type="InterPro" id="IPR032375">
    <property type="entry name" value="CCM2_C"/>
</dbReference>
<dbReference type="STRING" id="400727.A0A2T7NRB2"/>
<feature type="compositionally biased region" description="Polar residues" evidence="2">
    <location>
        <begin position="212"/>
        <end position="224"/>
    </location>
</feature>